<feature type="domain" description="HNH nuclease" evidence="1">
    <location>
        <begin position="82"/>
        <end position="131"/>
    </location>
</feature>
<dbReference type="InterPro" id="IPR003615">
    <property type="entry name" value="HNH_nuc"/>
</dbReference>
<dbReference type="GO" id="GO:0004519">
    <property type="term" value="F:endonuclease activity"/>
    <property type="evidence" value="ECO:0007669"/>
    <property type="project" value="UniProtKB-KW"/>
</dbReference>
<evidence type="ECO:0000259" key="1">
    <source>
        <dbReference type="SMART" id="SM00507"/>
    </source>
</evidence>
<dbReference type="InterPro" id="IPR029471">
    <property type="entry name" value="HNH_5"/>
</dbReference>
<keyword evidence="2" id="KW-0255">Endonuclease</keyword>
<keyword evidence="2" id="KW-0378">Hydrolase</keyword>
<dbReference type="AlphaFoldDB" id="A0A7Y9IEB4"/>
<dbReference type="Gene3D" id="1.10.30.50">
    <property type="match status" value="1"/>
</dbReference>
<name>A0A7Y9IEB4_9ACTN</name>
<evidence type="ECO:0000313" key="2">
    <source>
        <dbReference type="EMBL" id="NYE75172.1"/>
    </source>
</evidence>
<evidence type="ECO:0000313" key="3">
    <source>
        <dbReference type="Proteomes" id="UP000569914"/>
    </source>
</evidence>
<reference evidence="2 3" key="1">
    <citation type="submission" date="2020-07" db="EMBL/GenBank/DDBJ databases">
        <title>Sequencing the genomes of 1000 actinobacteria strains.</title>
        <authorList>
            <person name="Klenk H.-P."/>
        </authorList>
    </citation>
    <scope>NUCLEOTIDE SEQUENCE [LARGE SCALE GENOMIC DNA]</scope>
    <source>
        <strain evidence="2 3">DSM 22083</strain>
    </source>
</reference>
<accession>A0A7Y9IEB4</accession>
<organism evidence="2 3">
    <name type="scientific">Microlunatus parietis</name>
    <dbReference type="NCBI Taxonomy" id="682979"/>
    <lineage>
        <taxon>Bacteria</taxon>
        <taxon>Bacillati</taxon>
        <taxon>Actinomycetota</taxon>
        <taxon>Actinomycetes</taxon>
        <taxon>Propionibacteriales</taxon>
        <taxon>Propionibacteriaceae</taxon>
        <taxon>Microlunatus</taxon>
    </lineage>
</organism>
<dbReference type="PANTHER" id="PTHR33877:SF2">
    <property type="entry name" value="OS07G0170200 PROTEIN"/>
    <property type="match status" value="1"/>
</dbReference>
<dbReference type="EMBL" id="JACCBU010000001">
    <property type="protein sequence ID" value="NYE75172.1"/>
    <property type="molecule type" value="Genomic_DNA"/>
</dbReference>
<gene>
    <name evidence="2" type="ORF">BKA15_006501</name>
</gene>
<dbReference type="RefSeq" id="WP_179757721.1">
    <property type="nucleotide sequence ID" value="NZ_JACCBU010000001.1"/>
</dbReference>
<keyword evidence="2" id="KW-0540">Nuclease</keyword>
<dbReference type="CDD" id="cd00085">
    <property type="entry name" value="HNHc"/>
    <property type="match status" value="1"/>
</dbReference>
<dbReference type="SMART" id="SM00507">
    <property type="entry name" value="HNHc"/>
    <property type="match status" value="1"/>
</dbReference>
<proteinExistence type="predicted"/>
<sequence length="161" mass="18108">MSVIATAAGPFRAAPGVLVLNTDNTALHTVTLKHAIRMLVREVAVVEQAHEDRRIGPYPWPLVLRLIRYVKTTFLYARSPLWSKRGVLRRDRHTCAYCGRRATTVDHLMPQSRGGRNTWLNTVAACQDCNARKGNRTPAEAGMLLSWKPRVPGWREHANAC</sequence>
<dbReference type="Pfam" id="PF14279">
    <property type="entry name" value="HNH_5"/>
    <property type="match status" value="1"/>
</dbReference>
<comment type="caution">
    <text evidence="2">The sequence shown here is derived from an EMBL/GenBank/DDBJ whole genome shotgun (WGS) entry which is preliminary data.</text>
</comment>
<protein>
    <submittedName>
        <fullName evidence="2">5-methylcytosine-specific restriction endonuclease McrA</fullName>
    </submittedName>
</protein>
<dbReference type="InterPro" id="IPR052892">
    <property type="entry name" value="NA-targeting_endonuclease"/>
</dbReference>
<dbReference type="Proteomes" id="UP000569914">
    <property type="component" value="Unassembled WGS sequence"/>
</dbReference>
<keyword evidence="3" id="KW-1185">Reference proteome</keyword>
<dbReference type="PANTHER" id="PTHR33877">
    <property type="entry name" value="SLL1193 PROTEIN"/>
    <property type="match status" value="1"/>
</dbReference>